<organism evidence="3 5">
    <name type="scientific">Pendulispora albinea</name>
    <dbReference type="NCBI Taxonomy" id="2741071"/>
    <lineage>
        <taxon>Bacteria</taxon>
        <taxon>Pseudomonadati</taxon>
        <taxon>Myxococcota</taxon>
        <taxon>Myxococcia</taxon>
        <taxon>Myxococcales</taxon>
        <taxon>Sorangiineae</taxon>
        <taxon>Pendulisporaceae</taxon>
        <taxon>Pendulispora</taxon>
    </lineage>
</organism>
<evidence type="ECO:0000313" key="2">
    <source>
        <dbReference type="EMBL" id="WXB15346.1"/>
    </source>
</evidence>
<dbReference type="EMBL" id="CP089984">
    <property type="protein sequence ID" value="WXB19695.1"/>
    <property type="molecule type" value="Genomic_DNA"/>
</dbReference>
<dbReference type="EMBL" id="CP089984">
    <property type="protein sequence ID" value="WXB19541.1"/>
    <property type="molecule type" value="Genomic_DNA"/>
</dbReference>
<protein>
    <submittedName>
        <fullName evidence="3">Uncharacterized protein</fullName>
    </submittedName>
</protein>
<gene>
    <name evidence="3" type="ORF">LZC94_20235</name>
    <name evidence="4" type="ORF">LZC94_21025</name>
    <name evidence="1" type="ORF">LZC94_44120</name>
    <name evidence="2" type="ORF">LZC94_46940</name>
</gene>
<dbReference type="RefSeq" id="WP_394824418.1">
    <property type="nucleotide sequence ID" value="NZ_CP089984.1"/>
</dbReference>
<dbReference type="EMBL" id="CP089984">
    <property type="protein sequence ID" value="WXB14794.1"/>
    <property type="molecule type" value="Genomic_DNA"/>
</dbReference>
<sequence length="107" mass="11970">MARRHYSAGAIALACALYGMLGATLSDTRRRTSPWRSAEAGWPTLRRWLQAVERRVLFRVVRPWPREALLRARAERVAATLVAFAPLPHLVSIEARAFEGAAFAGRD</sequence>
<evidence type="ECO:0000313" key="3">
    <source>
        <dbReference type="EMBL" id="WXB19541.1"/>
    </source>
</evidence>
<evidence type="ECO:0000313" key="1">
    <source>
        <dbReference type="EMBL" id="WXB14794.1"/>
    </source>
</evidence>
<reference evidence="3 5" key="1">
    <citation type="submission" date="2021-12" db="EMBL/GenBank/DDBJ databases">
        <title>Discovery of the Pendulisporaceae a myxobacterial family with distinct sporulation behavior and unique specialized metabolism.</title>
        <authorList>
            <person name="Garcia R."/>
            <person name="Popoff A."/>
            <person name="Bader C.D."/>
            <person name="Loehr J."/>
            <person name="Walesch S."/>
            <person name="Walt C."/>
            <person name="Boldt J."/>
            <person name="Bunk B."/>
            <person name="Haeckl F.J.F.P.J."/>
            <person name="Gunesch A.P."/>
            <person name="Birkelbach J."/>
            <person name="Nuebel U."/>
            <person name="Pietschmann T."/>
            <person name="Bach T."/>
            <person name="Mueller R."/>
        </authorList>
    </citation>
    <scope>NUCLEOTIDE SEQUENCE [LARGE SCALE GENOMIC DNA]</scope>
    <source>
        <strain evidence="3 5">MSr11954</strain>
    </source>
</reference>
<dbReference type="EMBL" id="CP089984">
    <property type="protein sequence ID" value="WXB15346.1"/>
    <property type="molecule type" value="Genomic_DNA"/>
</dbReference>
<keyword evidence="5" id="KW-1185">Reference proteome</keyword>
<dbReference type="PROSITE" id="PS51257">
    <property type="entry name" value="PROKAR_LIPOPROTEIN"/>
    <property type="match status" value="1"/>
</dbReference>
<name>A0ABZ2MAL1_9BACT</name>
<evidence type="ECO:0000313" key="4">
    <source>
        <dbReference type="EMBL" id="WXB19695.1"/>
    </source>
</evidence>
<dbReference type="Proteomes" id="UP001370348">
    <property type="component" value="Chromosome"/>
</dbReference>
<accession>A0ABZ2MAL1</accession>
<proteinExistence type="predicted"/>
<evidence type="ECO:0000313" key="5">
    <source>
        <dbReference type="Proteomes" id="UP001370348"/>
    </source>
</evidence>